<name>A0ABD1YIN8_9MARC</name>
<keyword evidence="3" id="KW-1185">Reference proteome</keyword>
<reference evidence="2 3" key="1">
    <citation type="submission" date="2024-09" db="EMBL/GenBank/DDBJ databases">
        <title>Chromosome-scale assembly of Riccia fluitans.</title>
        <authorList>
            <person name="Paukszto L."/>
            <person name="Sawicki J."/>
            <person name="Karawczyk K."/>
            <person name="Piernik-Szablinska J."/>
            <person name="Szczecinska M."/>
            <person name="Mazdziarz M."/>
        </authorList>
    </citation>
    <scope>NUCLEOTIDE SEQUENCE [LARGE SCALE GENOMIC DNA]</scope>
    <source>
        <strain evidence="2">Rf_01</strain>
        <tissue evidence="2">Aerial parts of the thallus</tissue>
    </source>
</reference>
<feature type="compositionally biased region" description="Basic and acidic residues" evidence="1">
    <location>
        <begin position="65"/>
        <end position="74"/>
    </location>
</feature>
<feature type="region of interest" description="Disordered" evidence="1">
    <location>
        <begin position="55"/>
        <end position="80"/>
    </location>
</feature>
<organism evidence="2 3">
    <name type="scientific">Riccia fluitans</name>
    <dbReference type="NCBI Taxonomy" id="41844"/>
    <lineage>
        <taxon>Eukaryota</taxon>
        <taxon>Viridiplantae</taxon>
        <taxon>Streptophyta</taxon>
        <taxon>Embryophyta</taxon>
        <taxon>Marchantiophyta</taxon>
        <taxon>Marchantiopsida</taxon>
        <taxon>Marchantiidae</taxon>
        <taxon>Marchantiales</taxon>
        <taxon>Ricciaceae</taxon>
        <taxon>Riccia</taxon>
    </lineage>
</organism>
<accession>A0ABD1YIN8</accession>
<evidence type="ECO:0000313" key="3">
    <source>
        <dbReference type="Proteomes" id="UP001605036"/>
    </source>
</evidence>
<sequence length="80" mass="8770">MIIQFWTGLLSPGILLCSCSLFYPFTAISASVFTAQSGTLSELTMRRVGNRVQTRSTAANGHQPGKHEYPELKRGSSCFD</sequence>
<gene>
    <name evidence="2" type="ORF">R1flu_015347</name>
</gene>
<dbReference type="EMBL" id="JBHFFA010000004">
    <property type="protein sequence ID" value="KAL2630661.1"/>
    <property type="molecule type" value="Genomic_DNA"/>
</dbReference>
<evidence type="ECO:0000256" key="1">
    <source>
        <dbReference type="SAM" id="MobiDB-lite"/>
    </source>
</evidence>
<dbReference type="AlphaFoldDB" id="A0ABD1YIN8"/>
<proteinExistence type="predicted"/>
<evidence type="ECO:0008006" key="4">
    <source>
        <dbReference type="Google" id="ProtNLM"/>
    </source>
</evidence>
<dbReference type="Proteomes" id="UP001605036">
    <property type="component" value="Unassembled WGS sequence"/>
</dbReference>
<protein>
    <recommendedName>
        <fullName evidence="4">Secreted protein</fullName>
    </recommendedName>
</protein>
<evidence type="ECO:0000313" key="2">
    <source>
        <dbReference type="EMBL" id="KAL2630661.1"/>
    </source>
</evidence>
<comment type="caution">
    <text evidence="2">The sequence shown here is derived from an EMBL/GenBank/DDBJ whole genome shotgun (WGS) entry which is preliminary data.</text>
</comment>